<dbReference type="RefSeq" id="WP_301208528.1">
    <property type="nucleotide sequence ID" value="NZ_JAROCF010000001.1"/>
</dbReference>
<gene>
    <name evidence="17" type="ORF">P5G50_12560</name>
</gene>
<evidence type="ECO:0000256" key="10">
    <source>
        <dbReference type="ARBA" id="ARBA00022801"/>
    </source>
</evidence>
<dbReference type="InterPro" id="IPR027268">
    <property type="entry name" value="Peptidase_M4/M1_CTD_sf"/>
</dbReference>
<evidence type="ECO:0000256" key="14">
    <source>
        <dbReference type="ARBA" id="ARBA00031533"/>
    </source>
</evidence>
<keyword evidence="11" id="KW-0862">Zinc</keyword>
<dbReference type="Proteomes" id="UP001174208">
    <property type="component" value="Unassembled WGS sequence"/>
</dbReference>
<dbReference type="PANTHER" id="PTHR45726">
    <property type="entry name" value="LEUKOTRIENE A-4 HYDROLASE"/>
    <property type="match status" value="1"/>
</dbReference>
<comment type="subcellular location">
    <subcellularLocation>
        <location evidence="3">Cytoplasm</location>
    </subcellularLocation>
</comment>
<sequence>MTGDAASTAADGSAAPHGPIGPAYAVADAPGHAYLPRSGTPDYTVLSYDLDLSYRVATNRLDATAVITGRAVNPLTTIVLDLVHLRAKRVRVAGDKRARFTQNQTHLRIRPSAPLAAGDAFSVEVSYDGSPQPRRTRWGTLGWEELTDGVIVAAQPSGAPSWFPCNDHPADKASYRIRVTTEEAYTVRATGELIDHAVSGGRGRWVFERPEPTATYLAAVQIGRYVVEPRRAAGVDWVIAYPAPLARRVLADFAPVGRMLERFGELFGPYPFPSYTVVVTADPLEIPLEAQAMATFGANHADGRGGSERLIAHELAHQWFGNSVGLGSWRDIWLNEGFACYAEWLWSEASGGPSANTLARAHHARLRLPPHDLLLGDPGPDDMFDDRVYKRGACLLHALRLRLGDDRFFGMLREWTAEHRFGVVASADFERLAARYAGEGLTDFFDAWLRERRLPSLTA</sequence>
<evidence type="ECO:0000256" key="3">
    <source>
        <dbReference type="ARBA" id="ARBA00004496"/>
    </source>
</evidence>
<evidence type="ECO:0000256" key="12">
    <source>
        <dbReference type="ARBA" id="ARBA00023049"/>
    </source>
</evidence>
<keyword evidence="17" id="KW-0031">Aminopeptidase</keyword>
<evidence type="ECO:0000256" key="4">
    <source>
        <dbReference type="ARBA" id="ARBA00010136"/>
    </source>
</evidence>
<keyword evidence="10 17" id="KW-0378">Hydrolase</keyword>
<feature type="domain" description="Aminopeptidase N-like N-terminal" evidence="16">
    <location>
        <begin position="47"/>
        <end position="217"/>
    </location>
</feature>
<comment type="caution">
    <text evidence="17">The sequence shown here is derived from an EMBL/GenBank/DDBJ whole genome shotgun (WGS) entry which is preliminary data.</text>
</comment>
<accession>A0ABT8KCU9</accession>
<evidence type="ECO:0000256" key="11">
    <source>
        <dbReference type="ARBA" id="ARBA00022833"/>
    </source>
</evidence>
<dbReference type="SUPFAM" id="SSF63737">
    <property type="entry name" value="Leukotriene A4 hydrolase N-terminal domain"/>
    <property type="match status" value="1"/>
</dbReference>
<keyword evidence="7" id="KW-0963">Cytoplasm</keyword>
<dbReference type="Pfam" id="PF17900">
    <property type="entry name" value="Peptidase_M1_N"/>
    <property type="match status" value="1"/>
</dbReference>
<evidence type="ECO:0000256" key="2">
    <source>
        <dbReference type="ARBA" id="ARBA00001947"/>
    </source>
</evidence>
<keyword evidence="12" id="KW-0482">Metalloprotease</keyword>
<feature type="domain" description="Peptidase M1 membrane alanine aminopeptidase" evidence="15">
    <location>
        <begin position="269"/>
        <end position="448"/>
    </location>
</feature>
<dbReference type="InterPro" id="IPR001930">
    <property type="entry name" value="Peptidase_M1"/>
</dbReference>
<dbReference type="InterPro" id="IPR014782">
    <property type="entry name" value="Peptidase_M1_dom"/>
</dbReference>
<dbReference type="InterPro" id="IPR042097">
    <property type="entry name" value="Aminopeptidase_N-like_N_sf"/>
</dbReference>
<evidence type="ECO:0000313" key="17">
    <source>
        <dbReference type="EMBL" id="MDN4615279.1"/>
    </source>
</evidence>
<dbReference type="Pfam" id="PF01433">
    <property type="entry name" value="Peptidase_M1"/>
    <property type="match status" value="1"/>
</dbReference>
<evidence type="ECO:0000256" key="7">
    <source>
        <dbReference type="ARBA" id="ARBA00022490"/>
    </source>
</evidence>
<evidence type="ECO:0000256" key="8">
    <source>
        <dbReference type="ARBA" id="ARBA00022670"/>
    </source>
</evidence>
<dbReference type="PANTHER" id="PTHR45726:SF3">
    <property type="entry name" value="LEUKOTRIENE A-4 HYDROLASE"/>
    <property type="match status" value="1"/>
</dbReference>
<dbReference type="GO" id="GO:0004177">
    <property type="term" value="F:aminopeptidase activity"/>
    <property type="evidence" value="ECO:0007669"/>
    <property type="project" value="UniProtKB-KW"/>
</dbReference>
<comment type="catalytic activity">
    <reaction evidence="1">
        <text>Release of an N-terminal amino acid, Xaa-|-Yaa- from a peptide, amide or arylamide. Xaa is preferably Ala, but may be most amino acids including Pro (slow action). When a terminal hydrophobic residue is followed by a prolyl residue, the two may be released as an intact Xaa-Pro dipeptide.</text>
        <dbReference type="EC" id="3.4.11.2"/>
    </reaction>
</comment>
<dbReference type="CDD" id="cd09603">
    <property type="entry name" value="M1_APN_like"/>
    <property type="match status" value="1"/>
</dbReference>
<protein>
    <recommendedName>
        <fullName evidence="6">Aminopeptidase N</fullName>
        <ecNumber evidence="5">3.4.11.2</ecNumber>
    </recommendedName>
    <alternativeName>
        <fullName evidence="13">Alanine aminopeptidase</fullName>
    </alternativeName>
    <alternativeName>
        <fullName evidence="14">Lysyl aminopeptidase</fullName>
    </alternativeName>
</protein>
<dbReference type="InterPro" id="IPR034015">
    <property type="entry name" value="M1_LTA4H"/>
</dbReference>
<evidence type="ECO:0000259" key="16">
    <source>
        <dbReference type="Pfam" id="PF17900"/>
    </source>
</evidence>
<organism evidence="17 18">
    <name type="scientific">Leifsonia williamsii</name>
    <dbReference type="NCBI Taxonomy" id="3035919"/>
    <lineage>
        <taxon>Bacteria</taxon>
        <taxon>Bacillati</taxon>
        <taxon>Actinomycetota</taxon>
        <taxon>Actinomycetes</taxon>
        <taxon>Micrococcales</taxon>
        <taxon>Microbacteriaceae</taxon>
        <taxon>Leifsonia</taxon>
    </lineage>
</organism>
<dbReference type="SUPFAM" id="SSF55486">
    <property type="entry name" value="Metalloproteases ('zincins'), catalytic domain"/>
    <property type="match status" value="1"/>
</dbReference>
<reference evidence="17" key="1">
    <citation type="submission" date="2023-06" db="EMBL/GenBank/DDBJ databases">
        <title>MT1 and MT2 Draft Genomes of Novel Species.</title>
        <authorList>
            <person name="Venkateswaran K."/>
        </authorList>
    </citation>
    <scope>NUCLEOTIDE SEQUENCE</scope>
    <source>
        <strain evidence="17">F6_8S_P_1B</strain>
    </source>
</reference>
<name>A0ABT8KCU9_9MICO</name>
<evidence type="ECO:0000256" key="1">
    <source>
        <dbReference type="ARBA" id="ARBA00000098"/>
    </source>
</evidence>
<evidence type="ECO:0000256" key="13">
    <source>
        <dbReference type="ARBA" id="ARBA00029811"/>
    </source>
</evidence>
<proteinExistence type="inferred from homology"/>
<dbReference type="EMBL" id="JAROCF010000001">
    <property type="protein sequence ID" value="MDN4615279.1"/>
    <property type="molecule type" value="Genomic_DNA"/>
</dbReference>
<evidence type="ECO:0000259" key="15">
    <source>
        <dbReference type="Pfam" id="PF01433"/>
    </source>
</evidence>
<keyword evidence="8" id="KW-0645">Protease</keyword>
<evidence type="ECO:0000313" key="18">
    <source>
        <dbReference type="Proteomes" id="UP001174208"/>
    </source>
</evidence>
<evidence type="ECO:0000256" key="5">
    <source>
        <dbReference type="ARBA" id="ARBA00012564"/>
    </source>
</evidence>
<keyword evidence="18" id="KW-1185">Reference proteome</keyword>
<dbReference type="EC" id="3.4.11.2" evidence="5"/>
<evidence type="ECO:0000256" key="9">
    <source>
        <dbReference type="ARBA" id="ARBA00022723"/>
    </source>
</evidence>
<keyword evidence="9" id="KW-0479">Metal-binding</keyword>
<dbReference type="PRINTS" id="PR00756">
    <property type="entry name" value="ALADIPTASE"/>
</dbReference>
<dbReference type="Gene3D" id="2.60.40.1730">
    <property type="entry name" value="tricorn interacting facor f3 domain"/>
    <property type="match status" value="1"/>
</dbReference>
<dbReference type="InterPro" id="IPR045357">
    <property type="entry name" value="Aminopeptidase_N-like_N"/>
</dbReference>
<evidence type="ECO:0000256" key="6">
    <source>
        <dbReference type="ARBA" id="ARBA00015611"/>
    </source>
</evidence>
<dbReference type="Gene3D" id="1.10.390.10">
    <property type="entry name" value="Neutral Protease Domain 2"/>
    <property type="match status" value="1"/>
</dbReference>
<comment type="similarity">
    <text evidence="4">Belongs to the peptidase M1 family.</text>
</comment>
<comment type="cofactor">
    <cofactor evidence="2">
        <name>Zn(2+)</name>
        <dbReference type="ChEBI" id="CHEBI:29105"/>
    </cofactor>
</comment>